<protein>
    <submittedName>
        <fullName evidence="1">Uncharacterized protein</fullName>
    </submittedName>
</protein>
<dbReference type="Proteomes" id="UP000188342">
    <property type="component" value="Unassembled WGS sequence"/>
</dbReference>
<dbReference type="EMBL" id="FUKQ01000019">
    <property type="protein sequence ID" value="SJN27210.1"/>
    <property type="molecule type" value="Genomic_DNA"/>
</dbReference>
<reference evidence="1 2" key="1">
    <citation type="submission" date="2017-02" db="EMBL/GenBank/DDBJ databases">
        <authorList>
            <person name="Peterson S.W."/>
        </authorList>
    </citation>
    <scope>NUCLEOTIDE SEQUENCE [LARGE SCALE GENOMIC DNA]</scope>
    <source>
        <strain evidence="1 2">LSP_Lj1</strain>
    </source>
</reference>
<gene>
    <name evidence="1" type="ORF">FM114_05575</name>
</gene>
<evidence type="ECO:0000313" key="2">
    <source>
        <dbReference type="Proteomes" id="UP000188342"/>
    </source>
</evidence>
<accession>A0A1R4J541</accession>
<keyword evidence="2" id="KW-1185">Reference proteome</keyword>
<proteinExistence type="predicted"/>
<sequence>MAASCCRPTCAGLRSRLAGRRRRRGRADPRTTTEDQATMTDGLGVLRILSRTVQLYDPA</sequence>
<evidence type="ECO:0000313" key="1">
    <source>
        <dbReference type="EMBL" id="SJN27210.1"/>
    </source>
</evidence>
<dbReference type="AlphaFoldDB" id="A0A1R4J541"/>
<name>A0A1R4J541_9ACTN</name>
<organism evidence="1 2">
    <name type="scientific">Luteococcus japonicus LSP_Lj1</name>
    <dbReference type="NCBI Taxonomy" id="1255658"/>
    <lineage>
        <taxon>Bacteria</taxon>
        <taxon>Bacillati</taxon>
        <taxon>Actinomycetota</taxon>
        <taxon>Actinomycetes</taxon>
        <taxon>Propionibacteriales</taxon>
        <taxon>Propionibacteriaceae</taxon>
        <taxon>Luteococcus</taxon>
    </lineage>
</organism>